<evidence type="ECO:0000256" key="1">
    <source>
        <dbReference type="SAM" id="MobiDB-lite"/>
    </source>
</evidence>
<dbReference type="Proteomes" id="UP001341840">
    <property type="component" value="Unassembled WGS sequence"/>
</dbReference>
<feature type="region of interest" description="Disordered" evidence="1">
    <location>
        <begin position="81"/>
        <end position="103"/>
    </location>
</feature>
<gene>
    <name evidence="2" type="ORF">PIB30_099028</name>
</gene>
<reference evidence="2 3" key="1">
    <citation type="journal article" date="2023" name="Plants (Basel)">
        <title>Bridging the Gap: Combining Genomics and Transcriptomics Approaches to Understand Stylosanthes scabra, an Orphan Legume from the Brazilian Caatinga.</title>
        <authorList>
            <person name="Ferreira-Neto J.R.C."/>
            <person name="da Silva M.D."/>
            <person name="Binneck E."/>
            <person name="de Melo N.F."/>
            <person name="da Silva R.H."/>
            <person name="de Melo A.L.T.M."/>
            <person name="Pandolfi V."/>
            <person name="Bustamante F.O."/>
            <person name="Brasileiro-Vidal A.C."/>
            <person name="Benko-Iseppon A.M."/>
        </authorList>
    </citation>
    <scope>NUCLEOTIDE SEQUENCE [LARGE SCALE GENOMIC DNA]</scope>
    <source>
        <tissue evidence="2">Leaves</tissue>
    </source>
</reference>
<evidence type="ECO:0000313" key="3">
    <source>
        <dbReference type="Proteomes" id="UP001341840"/>
    </source>
</evidence>
<comment type="caution">
    <text evidence="2">The sequence shown here is derived from an EMBL/GenBank/DDBJ whole genome shotgun (WGS) entry which is preliminary data.</text>
</comment>
<evidence type="ECO:0000313" key="2">
    <source>
        <dbReference type="EMBL" id="MED6116303.1"/>
    </source>
</evidence>
<name>A0ABU6QWR1_9FABA</name>
<proteinExistence type="predicted"/>
<keyword evidence="3" id="KW-1185">Reference proteome</keyword>
<sequence>MARRKSCVSIELGVQPSRVDSDDGPFLKKFSKCFELIQRSYRIDSYVDRKKGTRESIRGFQNRFTRFQDLNLTFENYLRVDSSSSESILKADDPAYGNSGLPA</sequence>
<organism evidence="2 3">
    <name type="scientific">Stylosanthes scabra</name>
    <dbReference type="NCBI Taxonomy" id="79078"/>
    <lineage>
        <taxon>Eukaryota</taxon>
        <taxon>Viridiplantae</taxon>
        <taxon>Streptophyta</taxon>
        <taxon>Embryophyta</taxon>
        <taxon>Tracheophyta</taxon>
        <taxon>Spermatophyta</taxon>
        <taxon>Magnoliopsida</taxon>
        <taxon>eudicotyledons</taxon>
        <taxon>Gunneridae</taxon>
        <taxon>Pentapetalae</taxon>
        <taxon>rosids</taxon>
        <taxon>fabids</taxon>
        <taxon>Fabales</taxon>
        <taxon>Fabaceae</taxon>
        <taxon>Papilionoideae</taxon>
        <taxon>50 kb inversion clade</taxon>
        <taxon>dalbergioids sensu lato</taxon>
        <taxon>Dalbergieae</taxon>
        <taxon>Pterocarpus clade</taxon>
        <taxon>Stylosanthes</taxon>
    </lineage>
</organism>
<accession>A0ABU6QWR1</accession>
<protein>
    <submittedName>
        <fullName evidence="2">Uncharacterized protein</fullName>
    </submittedName>
</protein>
<dbReference type="EMBL" id="JASCZI010002600">
    <property type="protein sequence ID" value="MED6116303.1"/>
    <property type="molecule type" value="Genomic_DNA"/>
</dbReference>